<dbReference type="InterPro" id="IPR051704">
    <property type="entry name" value="FAD_aromatic-hydroxylase"/>
</dbReference>
<protein>
    <submittedName>
        <fullName evidence="3">2-polyprenyl-6-methoxyphenol hydroxylase-like FAD-dependent oxidoreductase</fullName>
    </submittedName>
</protein>
<evidence type="ECO:0000256" key="1">
    <source>
        <dbReference type="SAM" id="MobiDB-lite"/>
    </source>
</evidence>
<dbReference type="Pfam" id="PF01494">
    <property type="entry name" value="FAD_binding_3"/>
    <property type="match status" value="1"/>
</dbReference>
<dbReference type="SUPFAM" id="SSF51905">
    <property type="entry name" value="FAD/NAD(P)-binding domain"/>
    <property type="match status" value="1"/>
</dbReference>
<dbReference type="InterPro" id="IPR036188">
    <property type="entry name" value="FAD/NAD-bd_sf"/>
</dbReference>
<keyword evidence="4" id="KW-1185">Reference proteome</keyword>
<dbReference type="PRINTS" id="PR00420">
    <property type="entry name" value="RNGMNOXGNASE"/>
</dbReference>
<sequence>MKNTTVLISGASIAGPALAYWLNRYGCTVTIVEKAPALRAGGQAVDFKGATHLTVLERMGILEEVRRHRTGGTDQTIVDANGRKLAVMPGEFSGGDLEILRGDLAALLYDKTSESCEHVFGDSVTSLTETAGGVHVTFERGVPRTFDLVVGADGIHSNVRRLAFGPESEYVRFLGYHYALAHLDLDVGPDAVMYNEPGRLAAVGGPKAPAFFVFASERPDYDRDDVDRRKRILIDAYRNAGWRIPELMDRVPGAREFHLDSISRVEIDHYASGRVALIGDAAYGNTLAGFGSGLAIVGAYVLAGELAAAGGDHRVAFRKYEEAFHGYAKVARQGGAGRFLAPATRRGIRMRNRLFKNRFLFQAMMRLTDRFATDIELKDYTATSFAGSSASADAGNRGGESEARVTTGLLDERTATPPQPKTDSVIDGD</sequence>
<accession>A0ABT9QDL6</accession>
<feature type="region of interest" description="Disordered" evidence="1">
    <location>
        <begin position="387"/>
        <end position="429"/>
    </location>
</feature>
<dbReference type="InterPro" id="IPR002938">
    <property type="entry name" value="FAD-bd"/>
</dbReference>
<organism evidence="3 4">
    <name type="scientific">Streptosporangium lutulentum</name>
    <dbReference type="NCBI Taxonomy" id="1461250"/>
    <lineage>
        <taxon>Bacteria</taxon>
        <taxon>Bacillati</taxon>
        <taxon>Actinomycetota</taxon>
        <taxon>Actinomycetes</taxon>
        <taxon>Streptosporangiales</taxon>
        <taxon>Streptosporangiaceae</taxon>
        <taxon>Streptosporangium</taxon>
    </lineage>
</organism>
<dbReference type="PANTHER" id="PTHR46865:SF2">
    <property type="entry name" value="MONOOXYGENASE"/>
    <property type="match status" value="1"/>
</dbReference>
<proteinExistence type="predicted"/>
<feature type="domain" description="FAD-binding" evidence="2">
    <location>
        <begin position="4"/>
        <end position="309"/>
    </location>
</feature>
<evidence type="ECO:0000259" key="2">
    <source>
        <dbReference type="Pfam" id="PF01494"/>
    </source>
</evidence>
<comment type="caution">
    <text evidence="3">The sequence shown here is derived from an EMBL/GenBank/DDBJ whole genome shotgun (WGS) entry which is preliminary data.</text>
</comment>
<reference evidence="3 4" key="1">
    <citation type="submission" date="2023-07" db="EMBL/GenBank/DDBJ databases">
        <title>Sequencing the genomes of 1000 actinobacteria strains.</title>
        <authorList>
            <person name="Klenk H.-P."/>
        </authorList>
    </citation>
    <scope>NUCLEOTIDE SEQUENCE [LARGE SCALE GENOMIC DNA]</scope>
    <source>
        <strain evidence="3 4">DSM 46740</strain>
    </source>
</reference>
<evidence type="ECO:0000313" key="3">
    <source>
        <dbReference type="EMBL" id="MDP9844029.1"/>
    </source>
</evidence>
<dbReference type="Gene3D" id="3.50.50.60">
    <property type="entry name" value="FAD/NAD(P)-binding domain"/>
    <property type="match status" value="1"/>
</dbReference>
<dbReference type="Gene3D" id="3.30.9.10">
    <property type="entry name" value="D-Amino Acid Oxidase, subunit A, domain 2"/>
    <property type="match status" value="1"/>
</dbReference>
<name>A0ABT9QDL6_9ACTN</name>
<dbReference type="PANTHER" id="PTHR46865">
    <property type="entry name" value="OXIDOREDUCTASE-RELATED"/>
    <property type="match status" value="1"/>
</dbReference>
<dbReference type="Proteomes" id="UP001225356">
    <property type="component" value="Unassembled WGS sequence"/>
</dbReference>
<dbReference type="RefSeq" id="WP_386376819.1">
    <property type="nucleotide sequence ID" value="NZ_JBHUCL010000031.1"/>
</dbReference>
<dbReference type="EMBL" id="JAUSQU010000001">
    <property type="protein sequence ID" value="MDP9844029.1"/>
    <property type="molecule type" value="Genomic_DNA"/>
</dbReference>
<gene>
    <name evidence="3" type="ORF">J2853_003240</name>
</gene>
<evidence type="ECO:0000313" key="4">
    <source>
        <dbReference type="Proteomes" id="UP001225356"/>
    </source>
</evidence>